<evidence type="ECO:0000313" key="11">
    <source>
        <dbReference type="Proteomes" id="UP000642070"/>
    </source>
</evidence>
<dbReference type="InterPro" id="IPR036259">
    <property type="entry name" value="MFS_trans_sf"/>
</dbReference>
<feature type="region of interest" description="Disordered" evidence="7">
    <location>
        <begin position="452"/>
        <end position="491"/>
    </location>
</feature>
<evidence type="ECO:0000256" key="5">
    <source>
        <dbReference type="ARBA" id="ARBA00022989"/>
    </source>
</evidence>
<keyword evidence="5 8" id="KW-1133">Transmembrane helix</keyword>
<dbReference type="GO" id="GO:0005886">
    <property type="term" value="C:plasma membrane"/>
    <property type="evidence" value="ECO:0007669"/>
    <property type="project" value="UniProtKB-SubCell"/>
</dbReference>
<reference evidence="10" key="2">
    <citation type="submission" date="2020-09" db="EMBL/GenBank/DDBJ databases">
        <authorList>
            <person name="Sun Q."/>
            <person name="Ohkuma M."/>
        </authorList>
    </citation>
    <scope>NUCLEOTIDE SEQUENCE</scope>
    <source>
        <strain evidence="10">JCM 19831</strain>
    </source>
</reference>
<feature type="compositionally biased region" description="Basic and acidic residues" evidence="7">
    <location>
        <begin position="466"/>
        <end position="475"/>
    </location>
</feature>
<evidence type="ECO:0000256" key="2">
    <source>
        <dbReference type="ARBA" id="ARBA00022448"/>
    </source>
</evidence>
<feature type="transmembrane region" description="Helical" evidence="8">
    <location>
        <begin position="430"/>
        <end position="449"/>
    </location>
</feature>
<evidence type="ECO:0000313" key="10">
    <source>
        <dbReference type="EMBL" id="GGM24879.1"/>
    </source>
</evidence>
<feature type="transmembrane region" description="Helical" evidence="8">
    <location>
        <begin position="103"/>
        <end position="124"/>
    </location>
</feature>
<dbReference type="EMBL" id="BMPI01000011">
    <property type="protein sequence ID" value="GGM24879.1"/>
    <property type="molecule type" value="Genomic_DNA"/>
</dbReference>
<evidence type="ECO:0000256" key="8">
    <source>
        <dbReference type="SAM" id="Phobius"/>
    </source>
</evidence>
<feature type="transmembrane region" description="Helical" evidence="8">
    <location>
        <begin position="397"/>
        <end position="418"/>
    </location>
</feature>
<dbReference type="InterPro" id="IPR011701">
    <property type="entry name" value="MFS"/>
</dbReference>
<gene>
    <name evidence="10" type="ORF">GCM10007977_027530</name>
</gene>
<dbReference type="PROSITE" id="PS50850">
    <property type="entry name" value="MFS"/>
    <property type="match status" value="1"/>
</dbReference>
<evidence type="ECO:0000256" key="3">
    <source>
        <dbReference type="ARBA" id="ARBA00022475"/>
    </source>
</evidence>
<evidence type="ECO:0000256" key="4">
    <source>
        <dbReference type="ARBA" id="ARBA00022692"/>
    </source>
</evidence>
<feature type="transmembrane region" description="Helical" evidence="8">
    <location>
        <begin position="263"/>
        <end position="284"/>
    </location>
</feature>
<feature type="transmembrane region" description="Helical" evidence="8">
    <location>
        <begin position="12"/>
        <end position="36"/>
    </location>
</feature>
<reference evidence="10" key="1">
    <citation type="journal article" date="2014" name="Int. J. Syst. Evol. Microbiol.">
        <title>Complete genome sequence of Corynebacterium casei LMG S-19264T (=DSM 44701T), isolated from a smear-ripened cheese.</title>
        <authorList>
            <consortium name="US DOE Joint Genome Institute (JGI-PGF)"/>
            <person name="Walter F."/>
            <person name="Albersmeier A."/>
            <person name="Kalinowski J."/>
            <person name="Ruckert C."/>
        </authorList>
    </citation>
    <scope>NUCLEOTIDE SEQUENCE</scope>
    <source>
        <strain evidence="10">JCM 19831</strain>
    </source>
</reference>
<keyword evidence="6 8" id="KW-0472">Membrane</keyword>
<keyword evidence="2" id="KW-0813">Transport</keyword>
<feature type="transmembrane region" description="Helical" evidence="8">
    <location>
        <begin position="290"/>
        <end position="311"/>
    </location>
</feature>
<evidence type="ECO:0000259" key="9">
    <source>
        <dbReference type="PROSITE" id="PS50850"/>
    </source>
</evidence>
<evidence type="ECO:0000256" key="6">
    <source>
        <dbReference type="ARBA" id="ARBA00023136"/>
    </source>
</evidence>
<feature type="transmembrane region" description="Helical" evidence="8">
    <location>
        <begin position="323"/>
        <end position="341"/>
    </location>
</feature>
<dbReference type="InterPro" id="IPR004638">
    <property type="entry name" value="EmrB-like"/>
</dbReference>
<feature type="domain" description="Major facilitator superfamily (MFS) profile" evidence="9">
    <location>
        <begin position="12"/>
        <end position="453"/>
    </location>
</feature>
<dbReference type="AlphaFoldDB" id="A0A917TJQ8"/>
<evidence type="ECO:0000256" key="7">
    <source>
        <dbReference type="SAM" id="MobiDB-lite"/>
    </source>
</evidence>
<dbReference type="Gene3D" id="1.20.1720.10">
    <property type="entry name" value="Multidrug resistance protein D"/>
    <property type="match status" value="1"/>
</dbReference>
<feature type="transmembrane region" description="Helical" evidence="8">
    <location>
        <begin position="165"/>
        <end position="188"/>
    </location>
</feature>
<proteinExistence type="predicted"/>
<evidence type="ECO:0000256" key="1">
    <source>
        <dbReference type="ARBA" id="ARBA00004651"/>
    </source>
</evidence>
<name>A0A917TJQ8_9ACTN</name>
<dbReference type="Gene3D" id="1.20.1250.20">
    <property type="entry name" value="MFS general substrate transporter like domains"/>
    <property type="match status" value="1"/>
</dbReference>
<keyword evidence="4 8" id="KW-0812">Transmembrane</keyword>
<keyword evidence="11" id="KW-1185">Reference proteome</keyword>
<dbReference type="PANTHER" id="PTHR42718:SF42">
    <property type="entry name" value="EXPORT PROTEIN"/>
    <property type="match status" value="1"/>
</dbReference>
<accession>A0A917TJQ8</accession>
<keyword evidence="3" id="KW-1003">Cell membrane</keyword>
<dbReference type="GO" id="GO:0022857">
    <property type="term" value="F:transmembrane transporter activity"/>
    <property type="evidence" value="ECO:0007669"/>
    <property type="project" value="InterPro"/>
</dbReference>
<sequence length="491" mass="49705">MLSLSSAAGRWVLTATILGSGIASIDATVVGIALPAIGRSFGAGLETLQWVVTAYTLTLAGLLLLAGALGDRYGRRRVFLIGVVWFAVASVLCGIAPDAGTLVGARALQGVGAALLTPGSLAILQASFRPEDRSRAIGAWSGLGGVATAIGPFLGGWLVGLGPSAWRLIFAINVPIAAAVVAIAWRHVPESRDPEATGRVDLPGGILVTGGLMALTYGLIQGHAVALGAGAVLLAAFVWWQARAPHPMLPLSLFASTQFTATNVVTFIVYGALGGALFLLPIQLQNVSGYSPLEAGVSLLPVTILMLLLSARSGALASRIGPRLQMAAGPIIAGLGMALFARIGPDGDYLTEVLPAVLVLGLGLSTTVAPLTATVLAAAPSSHAGMASAVNNDVARAAGLIAVAVLPMAAGITSQAYLDPPRLSAGFHTAVLICAALCVAAGLLAAVTVRNPRRPAPAPGAPPAVTEEKPWHHCGLDGPPLRTHQPASGER</sequence>
<dbReference type="Pfam" id="PF07690">
    <property type="entry name" value="MFS_1"/>
    <property type="match status" value="1"/>
</dbReference>
<comment type="caution">
    <text evidence="10">The sequence shown here is derived from an EMBL/GenBank/DDBJ whole genome shotgun (WGS) entry which is preliminary data.</text>
</comment>
<dbReference type="NCBIfam" id="TIGR00711">
    <property type="entry name" value="efflux_EmrB"/>
    <property type="match status" value="1"/>
</dbReference>
<dbReference type="RefSeq" id="WP_190250172.1">
    <property type="nucleotide sequence ID" value="NZ_BMPI01000011.1"/>
</dbReference>
<feature type="transmembrane region" description="Helical" evidence="8">
    <location>
        <begin position="353"/>
        <end position="376"/>
    </location>
</feature>
<organism evidence="10 11">
    <name type="scientific">Dactylosporangium sucinum</name>
    <dbReference type="NCBI Taxonomy" id="1424081"/>
    <lineage>
        <taxon>Bacteria</taxon>
        <taxon>Bacillati</taxon>
        <taxon>Actinomycetota</taxon>
        <taxon>Actinomycetes</taxon>
        <taxon>Micromonosporales</taxon>
        <taxon>Micromonosporaceae</taxon>
        <taxon>Dactylosporangium</taxon>
    </lineage>
</organism>
<feature type="transmembrane region" description="Helical" evidence="8">
    <location>
        <begin position="225"/>
        <end position="242"/>
    </location>
</feature>
<feature type="transmembrane region" description="Helical" evidence="8">
    <location>
        <begin position="200"/>
        <end position="219"/>
    </location>
</feature>
<comment type="subcellular location">
    <subcellularLocation>
        <location evidence="1">Cell membrane</location>
        <topology evidence="1">Multi-pass membrane protein</topology>
    </subcellularLocation>
</comment>
<dbReference type="PANTHER" id="PTHR42718">
    <property type="entry name" value="MAJOR FACILITATOR SUPERFAMILY MULTIDRUG TRANSPORTER MFSC"/>
    <property type="match status" value="1"/>
</dbReference>
<feature type="transmembrane region" description="Helical" evidence="8">
    <location>
        <begin position="136"/>
        <end position="159"/>
    </location>
</feature>
<dbReference type="CDD" id="cd17321">
    <property type="entry name" value="MFS_MMR_MDR_like"/>
    <property type="match status" value="1"/>
</dbReference>
<protein>
    <submittedName>
        <fullName evidence="10">MFS transporter</fullName>
    </submittedName>
</protein>
<feature type="transmembrane region" description="Helical" evidence="8">
    <location>
        <begin position="48"/>
        <end position="66"/>
    </location>
</feature>
<dbReference type="SUPFAM" id="SSF103473">
    <property type="entry name" value="MFS general substrate transporter"/>
    <property type="match status" value="1"/>
</dbReference>
<dbReference type="Proteomes" id="UP000642070">
    <property type="component" value="Unassembled WGS sequence"/>
</dbReference>
<feature type="transmembrane region" description="Helical" evidence="8">
    <location>
        <begin position="78"/>
        <end position="97"/>
    </location>
</feature>
<dbReference type="InterPro" id="IPR020846">
    <property type="entry name" value="MFS_dom"/>
</dbReference>